<comment type="caution">
    <text evidence="2">The sequence shown here is derived from an EMBL/GenBank/DDBJ whole genome shotgun (WGS) entry which is preliminary data.</text>
</comment>
<keyword evidence="2" id="KW-0540">Nuclease</keyword>
<evidence type="ECO:0000313" key="3">
    <source>
        <dbReference type="Proteomes" id="UP000268623"/>
    </source>
</evidence>
<keyword evidence="2" id="KW-0378">Hydrolase</keyword>
<dbReference type="InterPro" id="IPR011335">
    <property type="entry name" value="Restrct_endonuc-II-like"/>
</dbReference>
<dbReference type="InterPro" id="IPR008538">
    <property type="entry name" value="Uma2"/>
</dbReference>
<organism evidence="2 3">
    <name type="scientific">Methylocystis hirsuta</name>
    <dbReference type="NCBI Taxonomy" id="369798"/>
    <lineage>
        <taxon>Bacteria</taxon>
        <taxon>Pseudomonadati</taxon>
        <taxon>Pseudomonadota</taxon>
        <taxon>Alphaproteobacteria</taxon>
        <taxon>Hyphomicrobiales</taxon>
        <taxon>Methylocystaceae</taxon>
        <taxon>Methylocystis</taxon>
    </lineage>
</organism>
<dbReference type="EMBL" id="QWDD01000001">
    <property type="protein sequence ID" value="RNJ49190.1"/>
    <property type="molecule type" value="Genomic_DNA"/>
</dbReference>
<protein>
    <submittedName>
        <fullName evidence="2">Uma2 family endonuclease</fullName>
    </submittedName>
</protein>
<dbReference type="CDD" id="cd06260">
    <property type="entry name" value="DUF820-like"/>
    <property type="match status" value="1"/>
</dbReference>
<name>A0A3M9XQL9_9HYPH</name>
<evidence type="ECO:0000259" key="1">
    <source>
        <dbReference type="Pfam" id="PF05685"/>
    </source>
</evidence>
<dbReference type="SUPFAM" id="SSF52980">
    <property type="entry name" value="Restriction endonuclease-like"/>
    <property type="match status" value="1"/>
</dbReference>
<evidence type="ECO:0000313" key="2">
    <source>
        <dbReference type="EMBL" id="RNJ49190.1"/>
    </source>
</evidence>
<sequence>MGVPHLESGPMRAEEFFAFTATRPDDEKWELIEGEPVLNASASRLHQKIIGNVFFALSEISRKRNPGWEIIPGIGVRLSELSVPVPDLLIRPDDDLKGVECDDMLIAFEILSPSTANSDLRWKRKAYASLPSLLQYVVIAQDALEVVSFDRANGFAERRFETAESELDLPVIGACMNLHEIYRGTGLL</sequence>
<feature type="domain" description="Putative restriction endonuclease" evidence="1">
    <location>
        <begin position="14"/>
        <end position="168"/>
    </location>
</feature>
<dbReference type="AlphaFoldDB" id="A0A3M9XQL9"/>
<dbReference type="PANTHER" id="PTHR36558:SF1">
    <property type="entry name" value="RESTRICTION ENDONUCLEASE DOMAIN-CONTAINING PROTEIN-RELATED"/>
    <property type="match status" value="1"/>
</dbReference>
<dbReference type="Pfam" id="PF05685">
    <property type="entry name" value="Uma2"/>
    <property type="match status" value="1"/>
</dbReference>
<keyword evidence="2" id="KW-0255">Endonuclease</keyword>
<dbReference type="PANTHER" id="PTHR36558">
    <property type="entry name" value="GLR1098 PROTEIN"/>
    <property type="match status" value="1"/>
</dbReference>
<dbReference type="GO" id="GO:0004519">
    <property type="term" value="F:endonuclease activity"/>
    <property type="evidence" value="ECO:0007669"/>
    <property type="project" value="UniProtKB-KW"/>
</dbReference>
<accession>A0A3M9XQL9</accession>
<dbReference type="Gene3D" id="3.90.1570.10">
    <property type="entry name" value="tt1808, chain A"/>
    <property type="match status" value="1"/>
</dbReference>
<dbReference type="OrthoDB" id="155284at2"/>
<dbReference type="RefSeq" id="WP_123175169.1">
    <property type="nucleotide sequence ID" value="NZ_QWDD01000001.1"/>
</dbReference>
<proteinExistence type="predicted"/>
<keyword evidence="3" id="KW-1185">Reference proteome</keyword>
<gene>
    <name evidence="2" type="ORF">D1O30_05830</name>
</gene>
<reference evidence="2 3" key="1">
    <citation type="submission" date="2018-08" db="EMBL/GenBank/DDBJ databases">
        <title>Genome sequence of Methylocystis hirsuta CSC1, a methanotroph able to accumulate PHAs.</title>
        <authorList>
            <person name="Bordel S."/>
            <person name="Rodriguez E."/>
            <person name="Gancedo J."/>
            <person name="Munoz R."/>
        </authorList>
    </citation>
    <scope>NUCLEOTIDE SEQUENCE [LARGE SCALE GENOMIC DNA]</scope>
    <source>
        <strain evidence="2 3">CSC1</strain>
    </source>
</reference>
<dbReference type="InterPro" id="IPR012296">
    <property type="entry name" value="Nuclease_put_TT1808"/>
</dbReference>
<dbReference type="Proteomes" id="UP000268623">
    <property type="component" value="Unassembled WGS sequence"/>
</dbReference>